<dbReference type="InterPro" id="IPR035996">
    <property type="entry name" value="4pyrrol_Methylase_sf"/>
</dbReference>
<dbReference type="Proteomes" id="UP000285794">
    <property type="component" value="Unassembled WGS sequence"/>
</dbReference>
<dbReference type="InterPro" id="IPR008189">
    <property type="entry name" value="rRNA_ssu_MeTfrase_I"/>
</dbReference>
<proteinExistence type="predicted"/>
<keyword evidence="1" id="KW-0808">Transferase</keyword>
<dbReference type="SUPFAM" id="SSF53790">
    <property type="entry name" value="Tetrapyrrole methylase"/>
    <property type="match status" value="1"/>
</dbReference>
<dbReference type="PANTHER" id="PTHR46111">
    <property type="entry name" value="RIBOSOMAL RNA SMALL SUBUNIT METHYLTRANSFERASE I"/>
    <property type="match status" value="1"/>
</dbReference>
<name>A0A425Y0E0_9BACT</name>
<dbReference type="RefSeq" id="WP_125030900.1">
    <property type="nucleotide sequence ID" value="NZ_JAPXVP010000008.1"/>
</dbReference>
<dbReference type="EMBL" id="QQWG01000009">
    <property type="protein sequence ID" value="RRG21208.1"/>
    <property type="molecule type" value="Genomic_DNA"/>
</dbReference>
<evidence type="ECO:0000313" key="2">
    <source>
        <dbReference type="Proteomes" id="UP000285794"/>
    </source>
</evidence>
<dbReference type="GO" id="GO:0008168">
    <property type="term" value="F:methyltransferase activity"/>
    <property type="evidence" value="ECO:0007669"/>
    <property type="project" value="UniProtKB-KW"/>
</dbReference>
<protein>
    <submittedName>
        <fullName evidence="1">SAM-dependent methyltransferase</fullName>
    </submittedName>
</protein>
<organism evidence="1 2">
    <name type="scientific">Ancylomarina euxinus</name>
    <dbReference type="NCBI Taxonomy" id="2283627"/>
    <lineage>
        <taxon>Bacteria</taxon>
        <taxon>Pseudomonadati</taxon>
        <taxon>Bacteroidota</taxon>
        <taxon>Bacteroidia</taxon>
        <taxon>Marinilabiliales</taxon>
        <taxon>Marinifilaceae</taxon>
        <taxon>Ancylomarina</taxon>
    </lineage>
</organism>
<dbReference type="CDD" id="cd11649">
    <property type="entry name" value="RsmI_like"/>
    <property type="match status" value="1"/>
</dbReference>
<keyword evidence="2" id="KW-1185">Reference proteome</keyword>
<dbReference type="InterPro" id="IPR014776">
    <property type="entry name" value="4pyrrole_Mease_sub2"/>
</dbReference>
<accession>A0A425Y0E0</accession>
<dbReference type="GO" id="GO:0032259">
    <property type="term" value="P:methylation"/>
    <property type="evidence" value="ECO:0007669"/>
    <property type="project" value="UniProtKB-KW"/>
</dbReference>
<dbReference type="PANTHER" id="PTHR46111:SF2">
    <property type="entry name" value="SAM-DEPENDENT METHYLTRANSFERASE"/>
    <property type="match status" value="1"/>
</dbReference>
<keyword evidence="1" id="KW-0489">Methyltransferase</keyword>
<dbReference type="AlphaFoldDB" id="A0A425Y0E0"/>
<dbReference type="OrthoDB" id="7061662at2"/>
<dbReference type="Gene3D" id="3.30.950.10">
    <property type="entry name" value="Methyltransferase, Cobalt-precorrin-4 Transmethylase, Domain 2"/>
    <property type="match status" value="1"/>
</dbReference>
<dbReference type="InterPro" id="IPR014777">
    <property type="entry name" value="4pyrrole_Mease_sub1"/>
</dbReference>
<gene>
    <name evidence="1" type="ORF">DWB61_10760</name>
</gene>
<comment type="caution">
    <text evidence="1">The sequence shown here is derived from an EMBL/GenBank/DDBJ whole genome shotgun (WGS) entry which is preliminary data.</text>
</comment>
<reference evidence="1 2" key="1">
    <citation type="submission" date="2018-07" db="EMBL/GenBank/DDBJ databases">
        <title>Draft genome sequence of Ancylomarina sp. M1P.</title>
        <authorList>
            <person name="Yadav S."/>
            <person name="Villanueva L."/>
            <person name="Damste J.S.S."/>
        </authorList>
    </citation>
    <scope>NUCLEOTIDE SEQUENCE [LARGE SCALE GENOMIC DNA]</scope>
    <source>
        <strain evidence="1 2">M1P</strain>
    </source>
</reference>
<evidence type="ECO:0000313" key="1">
    <source>
        <dbReference type="EMBL" id="RRG21208.1"/>
    </source>
</evidence>
<dbReference type="PIRSF" id="PIRSF005917">
    <property type="entry name" value="MTase_YraL"/>
    <property type="match status" value="1"/>
</dbReference>
<dbReference type="Gene3D" id="3.40.1010.10">
    <property type="entry name" value="Cobalt-precorrin-4 Transmethylase, Domain 1"/>
    <property type="match status" value="1"/>
</dbReference>
<sequence length="235" mass="26470">MKGKLYLIPTTLGDSRLDAVIPKDIQELIPTIKHFIVENIRTARRYLKQVDRSINIEELSFYELNKHSSPDAISDYLKAIKDHDMGIISEAGCPGVADPGADVVKLAHDKNIRIIPLVGPSSILLSLMASGFNGQSFAFNGYIPIKDGERVKRIKQMENRSVGENQTQIFIEAPYRNMKLLEDLAKECSAGTKICVAVDITLETEFIKTLPAKQWKNQMPELHKRPTIFLLHKDK</sequence>